<dbReference type="Proteomes" id="UP000398389">
    <property type="component" value="Unassembled WGS sequence"/>
</dbReference>
<accession>A0A5E8C5L3</accession>
<dbReference type="AlphaFoldDB" id="A0A5E8C5L3"/>
<dbReference type="PANTHER" id="PTHR12161:SF5">
    <property type="entry name" value="IST1 HOMOLOG"/>
    <property type="match status" value="1"/>
</dbReference>
<reference evidence="3 4" key="1">
    <citation type="submission" date="2019-09" db="EMBL/GenBank/DDBJ databases">
        <authorList>
            <person name="Brejova B."/>
        </authorList>
    </citation>
    <scope>NUCLEOTIDE SEQUENCE [LARGE SCALE GENOMIC DNA]</scope>
</reference>
<evidence type="ECO:0000256" key="1">
    <source>
        <dbReference type="ARBA" id="ARBA00005536"/>
    </source>
</evidence>
<feature type="compositionally biased region" description="Acidic residues" evidence="2">
    <location>
        <begin position="177"/>
        <end position="199"/>
    </location>
</feature>
<evidence type="ECO:0000313" key="3">
    <source>
        <dbReference type="EMBL" id="VVT58370.1"/>
    </source>
</evidence>
<dbReference type="OrthoDB" id="29853at2759"/>
<feature type="compositionally biased region" description="Basic and acidic residues" evidence="2">
    <location>
        <begin position="200"/>
        <end position="209"/>
    </location>
</feature>
<evidence type="ECO:0000313" key="4">
    <source>
        <dbReference type="Proteomes" id="UP000398389"/>
    </source>
</evidence>
<dbReference type="InterPro" id="IPR005061">
    <property type="entry name" value="Ist1"/>
</dbReference>
<evidence type="ECO:0008006" key="5">
    <source>
        <dbReference type="Google" id="ProtNLM"/>
    </source>
</evidence>
<dbReference type="GeneID" id="43584986"/>
<sequence>MAINPMNSRLKAQLKMAINRLRLVQEKETALAKESRRGLAQLLTDSKEQSARIRVENVIRSDIYVELLEMLELYCELLLARIGMLESRECDPGLEEAVKTIIYAAPRTEIKELTVIREIFVAKFGKEFALEVIEHPAQYVQEKILKRLRVDPPSEELVTLYLKEIAKAYHAPFSQLTEEDLKEEEKEEEDDNEEEEDNEKGDNEKEGKKKKEKSVLPLAARAPPHKKVDKDLDDLQKRFDALRKH</sequence>
<dbReference type="RefSeq" id="XP_031856777.1">
    <property type="nucleotide sequence ID" value="XM_032000886.1"/>
</dbReference>
<feature type="region of interest" description="Disordered" evidence="2">
    <location>
        <begin position="176"/>
        <end position="232"/>
    </location>
</feature>
<dbReference type="Pfam" id="PF03398">
    <property type="entry name" value="Ist1"/>
    <property type="match status" value="1"/>
</dbReference>
<name>A0A5E8C5L3_9ASCO</name>
<dbReference type="GO" id="GO:0015031">
    <property type="term" value="P:protein transport"/>
    <property type="evidence" value="ECO:0007669"/>
    <property type="project" value="InterPro"/>
</dbReference>
<dbReference type="Gene3D" id="1.20.1260.60">
    <property type="entry name" value="Vacuolar protein sorting-associated protein Ist1"/>
    <property type="match status" value="1"/>
</dbReference>
<protein>
    <recommendedName>
        <fullName evidence="5">Vacuolar protein sorting-associated protein IST1</fullName>
    </recommendedName>
</protein>
<dbReference type="InterPro" id="IPR042277">
    <property type="entry name" value="IST1-like"/>
</dbReference>
<gene>
    <name evidence="3" type="ORF">SAPINGB_P006172</name>
</gene>
<organism evidence="3 4">
    <name type="scientific">Magnusiomyces paraingens</name>
    <dbReference type="NCBI Taxonomy" id="2606893"/>
    <lineage>
        <taxon>Eukaryota</taxon>
        <taxon>Fungi</taxon>
        <taxon>Dikarya</taxon>
        <taxon>Ascomycota</taxon>
        <taxon>Saccharomycotina</taxon>
        <taxon>Dipodascomycetes</taxon>
        <taxon>Dipodascales</taxon>
        <taxon>Dipodascaceae</taxon>
        <taxon>Magnusiomyces</taxon>
    </lineage>
</organism>
<evidence type="ECO:0000256" key="2">
    <source>
        <dbReference type="SAM" id="MobiDB-lite"/>
    </source>
</evidence>
<keyword evidence="4" id="KW-1185">Reference proteome</keyword>
<dbReference type="EMBL" id="CABVLU010000005">
    <property type="protein sequence ID" value="VVT58370.1"/>
    <property type="molecule type" value="Genomic_DNA"/>
</dbReference>
<proteinExistence type="inferred from homology"/>
<dbReference type="FunFam" id="1.20.1260.60:FF:000002">
    <property type="entry name" value="Vacuolar protein sorting-associated protein IST1"/>
    <property type="match status" value="1"/>
</dbReference>
<dbReference type="PANTHER" id="PTHR12161">
    <property type="entry name" value="IST1 FAMILY MEMBER"/>
    <property type="match status" value="1"/>
</dbReference>
<comment type="similarity">
    <text evidence="1">Belongs to the IST1 family.</text>
</comment>